<comment type="caution">
    <text evidence="2">The sequence shown here is derived from an EMBL/GenBank/DDBJ whole genome shotgun (WGS) entry which is preliminary data.</text>
</comment>
<protein>
    <submittedName>
        <fullName evidence="2">Uncharacterized protein</fullName>
    </submittedName>
</protein>
<name>A0AAN7Z7N0_9PEZI</name>
<sequence>MKATDSPDPPFLEPQNTPNKYILDGAYVFLEVQSTFSIHITAGGAASSNANEEPWILGSGGQQLENKT</sequence>
<dbReference type="EMBL" id="JAWHQM010000032">
    <property type="protein sequence ID" value="KAK5633452.1"/>
    <property type="molecule type" value="Genomic_DNA"/>
</dbReference>
<organism evidence="2 3">
    <name type="scientific">Xylaria bambusicola</name>
    <dbReference type="NCBI Taxonomy" id="326684"/>
    <lineage>
        <taxon>Eukaryota</taxon>
        <taxon>Fungi</taxon>
        <taxon>Dikarya</taxon>
        <taxon>Ascomycota</taxon>
        <taxon>Pezizomycotina</taxon>
        <taxon>Sordariomycetes</taxon>
        <taxon>Xylariomycetidae</taxon>
        <taxon>Xylariales</taxon>
        <taxon>Xylariaceae</taxon>
        <taxon>Xylaria</taxon>
    </lineage>
</organism>
<proteinExistence type="predicted"/>
<reference evidence="2 3" key="1">
    <citation type="submission" date="2023-10" db="EMBL/GenBank/DDBJ databases">
        <title>Draft genome sequence of Xylaria bambusicola isolate GMP-LS, the root and basal stem rot pathogen of sugarcane in Indonesia.</title>
        <authorList>
            <person name="Selvaraj P."/>
            <person name="Muralishankar V."/>
            <person name="Muruganantham S."/>
            <person name="Sp S."/>
            <person name="Haryani S."/>
            <person name="Lau K.J.X."/>
            <person name="Naqvi N.I."/>
        </authorList>
    </citation>
    <scope>NUCLEOTIDE SEQUENCE [LARGE SCALE GENOMIC DNA]</scope>
    <source>
        <strain evidence="2">GMP-LS</strain>
    </source>
</reference>
<evidence type="ECO:0000256" key="1">
    <source>
        <dbReference type="SAM" id="MobiDB-lite"/>
    </source>
</evidence>
<evidence type="ECO:0000313" key="2">
    <source>
        <dbReference type="EMBL" id="KAK5633452.1"/>
    </source>
</evidence>
<accession>A0AAN7Z7N0</accession>
<feature type="region of interest" description="Disordered" evidence="1">
    <location>
        <begin position="44"/>
        <end position="68"/>
    </location>
</feature>
<dbReference type="AlphaFoldDB" id="A0AAN7Z7N0"/>
<keyword evidence="3" id="KW-1185">Reference proteome</keyword>
<dbReference type="Proteomes" id="UP001305414">
    <property type="component" value="Unassembled WGS sequence"/>
</dbReference>
<evidence type="ECO:0000313" key="3">
    <source>
        <dbReference type="Proteomes" id="UP001305414"/>
    </source>
</evidence>
<gene>
    <name evidence="2" type="ORF">RRF57_009166</name>
</gene>